<accession>A0ABT4JJ71</accession>
<evidence type="ECO:0000313" key="3">
    <source>
        <dbReference type="Proteomes" id="UP001321186"/>
    </source>
</evidence>
<sequence length="240" mass="28541">MKKIFIYIFIIQLTTFQLMAQNNQLGSWNILNSNYHLNDTWSIWAEGQIRSLGFYSNFHYYEYKGGFSSQVHKNIKLTLGAGSYQTYNEGGNFLLPKNNDEFRLWPQIILSQNIDKFKLEQRFREELRFTSNGYRNRIRYRLGASYAFGKMKKINKPFQVQISNELFFTDKEPYFERNRFLVNFQIKTTQSSSIQIGYLHQFDYRINDETGRDFLVLGFSFDVFRKSSLEKVATQGINEN</sequence>
<comment type="caution">
    <text evidence="2">The sequence shown here is derived from an EMBL/GenBank/DDBJ whole genome shotgun (WGS) entry which is preliminary data.</text>
</comment>
<keyword evidence="3" id="KW-1185">Reference proteome</keyword>
<reference evidence="2 3" key="1">
    <citation type="submission" date="2020-03" db="EMBL/GenBank/DDBJ databases">
        <authorList>
            <person name="Pitt A."/>
            <person name="Hahn M.W."/>
        </authorList>
    </citation>
    <scope>NUCLEOTIDE SEQUENCE [LARGE SCALE GENOMIC DNA]</scope>
    <source>
        <strain evidence="2 3">5A-MARBSE</strain>
    </source>
</reference>
<dbReference type="RefSeq" id="WP_269010574.1">
    <property type="nucleotide sequence ID" value="NZ_JAANOH010000004.1"/>
</dbReference>
<dbReference type="InterPro" id="IPR019619">
    <property type="entry name" value="DUF2490"/>
</dbReference>
<organism evidence="2 3">
    <name type="scientific">Aquirufa ecclesiirivi</name>
    <dbReference type="NCBI Taxonomy" id="2715124"/>
    <lineage>
        <taxon>Bacteria</taxon>
        <taxon>Pseudomonadati</taxon>
        <taxon>Bacteroidota</taxon>
        <taxon>Cytophagia</taxon>
        <taxon>Cytophagales</taxon>
        <taxon>Flectobacillaceae</taxon>
        <taxon>Aquirufa</taxon>
    </lineage>
</organism>
<dbReference type="Proteomes" id="UP001321186">
    <property type="component" value="Unassembled WGS sequence"/>
</dbReference>
<proteinExistence type="predicted"/>
<evidence type="ECO:0000256" key="1">
    <source>
        <dbReference type="SAM" id="SignalP"/>
    </source>
</evidence>
<evidence type="ECO:0000313" key="2">
    <source>
        <dbReference type="EMBL" id="MCZ2476018.1"/>
    </source>
</evidence>
<gene>
    <name evidence="2" type="ORF">G9H61_11210</name>
</gene>
<dbReference type="Pfam" id="PF10677">
    <property type="entry name" value="DUF2490"/>
    <property type="match status" value="1"/>
</dbReference>
<dbReference type="EMBL" id="JAANOH010000004">
    <property type="protein sequence ID" value="MCZ2476018.1"/>
    <property type="molecule type" value="Genomic_DNA"/>
</dbReference>
<name>A0ABT4JJ71_9BACT</name>
<feature type="chain" id="PRO_5045368050" evidence="1">
    <location>
        <begin position="21"/>
        <end position="240"/>
    </location>
</feature>
<feature type="signal peptide" evidence="1">
    <location>
        <begin position="1"/>
        <end position="20"/>
    </location>
</feature>
<keyword evidence="1" id="KW-0732">Signal</keyword>
<protein>
    <submittedName>
        <fullName evidence="2">DUF2490 domain-containing protein</fullName>
    </submittedName>
</protein>